<dbReference type="GO" id="GO:0004751">
    <property type="term" value="F:ribose-5-phosphate isomerase activity"/>
    <property type="evidence" value="ECO:0007669"/>
    <property type="project" value="UniProtKB-UniRule"/>
</dbReference>
<dbReference type="EC" id="5.3.1.6" evidence="3"/>
<feature type="binding site" evidence="3">
    <location>
        <position position="120"/>
    </location>
    <ligand>
        <name>substrate</name>
    </ligand>
</feature>
<comment type="pathway">
    <text evidence="3">Carbohydrate degradation; pentose phosphate pathway; D-ribose 5-phosphate from D-ribulose 5-phosphate (non-oxidative stage): step 1/1.</text>
</comment>
<dbReference type="EMBL" id="JABSXK010000001">
    <property type="protein sequence ID" value="NRV11930.1"/>
    <property type="molecule type" value="Genomic_DNA"/>
</dbReference>
<evidence type="ECO:0000256" key="2">
    <source>
        <dbReference type="ARBA" id="ARBA00023235"/>
    </source>
</evidence>
<dbReference type="PANTHER" id="PTHR11934">
    <property type="entry name" value="RIBOSE-5-PHOSPHATE ISOMERASE"/>
    <property type="match status" value="1"/>
</dbReference>
<evidence type="ECO:0000313" key="5">
    <source>
        <dbReference type="Proteomes" id="UP000821656"/>
    </source>
</evidence>
<dbReference type="InterPro" id="IPR037171">
    <property type="entry name" value="NagB/RpiA_transferase-like"/>
</dbReference>
<dbReference type="SUPFAM" id="SSF100950">
    <property type="entry name" value="NagB/RpiA/CoA transferase-like"/>
    <property type="match status" value="1"/>
</dbReference>
<keyword evidence="2 3" id="KW-0413">Isomerase</keyword>
<dbReference type="GO" id="GO:0006014">
    <property type="term" value="P:D-ribose metabolic process"/>
    <property type="evidence" value="ECO:0007669"/>
    <property type="project" value="TreeGrafter"/>
</dbReference>
<dbReference type="HAMAP" id="MF_00170">
    <property type="entry name" value="Rib_5P_isom_A"/>
    <property type="match status" value="1"/>
</dbReference>
<dbReference type="SUPFAM" id="SSF75445">
    <property type="entry name" value="D-ribose-5-phosphate isomerase (RpiA), lid domain"/>
    <property type="match status" value="1"/>
</dbReference>
<comment type="similarity">
    <text evidence="3">Belongs to the ribose 5-phosphate isomerase family.</text>
</comment>
<comment type="caution">
    <text evidence="4">The sequence shown here is derived from an EMBL/GenBank/DDBJ whole genome shotgun (WGS) entry which is preliminary data.</text>
</comment>
<comment type="subunit">
    <text evidence="3">Homodimer.</text>
</comment>
<dbReference type="RefSeq" id="WP_077306680.1">
    <property type="nucleotide sequence ID" value="NZ_CP016090.1"/>
</dbReference>
<comment type="function">
    <text evidence="3">Catalyzes the reversible conversion of ribose-5-phosphate to ribulose 5-phosphate.</text>
</comment>
<dbReference type="Pfam" id="PF06026">
    <property type="entry name" value="Rib_5-P_isom_A"/>
    <property type="match status" value="1"/>
</dbReference>
<sequence>MDQKRVAGEKSTEYIKDGMILGLGTGSTAYYMIKKVGELIKNGMKIKAVATSKSTESLARELKIPLLSIDKVDRIDLAIDGVDEIDNEFNAIKGGGGALFREKIVASLANEVIWIMDESKLVDGIGEFPLPVEILPYGYKHVIKELQDYSLNPKIRMKEEEIFVTDNGNYIVDLHIGTPMNINDVYNKVNRITGVLETGLFINMCNRIIIGTNSGAKIINNSNSQNVKMEQFR</sequence>
<proteinExistence type="inferred from homology"/>
<dbReference type="NCBIfam" id="TIGR00021">
    <property type="entry name" value="rpiA"/>
    <property type="match status" value="1"/>
</dbReference>
<dbReference type="FunFam" id="3.40.50.1360:FF:000001">
    <property type="entry name" value="Ribose-5-phosphate isomerase A"/>
    <property type="match status" value="1"/>
</dbReference>
<feature type="binding site" evidence="3">
    <location>
        <begin position="80"/>
        <end position="83"/>
    </location>
    <ligand>
        <name>substrate</name>
    </ligand>
</feature>
<dbReference type="Proteomes" id="UP000821656">
    <property type="component" value="Unassembled WGS sequence"/>
</dbReference>
<feature type="binding site" evidence="3">
    <location>
        <begin position="25"/>
        <end position="28"/>
    </location>
    <ligand>
        <name>substrate</name>
    </ligand>
</feature>
<evidence type="ECO:0000256" key="3">
    <source>
        <dbReference type="HAMAP-Rule" id="MF_00170"/>
    </source>
</evidence>
<dbReference type="Gene3D" id="3.30.70.260">
    <property type="match status" value="1"/>
</dbReference>
<dbReference type="AlphaFoldDB" id="A0A9Q5CJD0"/>
<name>A0A9Q5CJD0_CLOBE</name>
<accession>A0A9Q5CJD0</accession>
<dbReference type="PANTHER" id="PTHR11934:SF0">
    <property type="entry name" value="RIBOSE-5-PHOSPHATE ISOMERASE"/>
    <property type="match status" value="1"/>
</dbReference>
<dbReference type="NCBIfam" id="NF001924">
    <property type="entry name" value="PRK00702.1"/>
    <property type="match status" value="1"/>
</dbReference>
<gene>
    <name evidence="3" type="primary">rpiA</name>
    <name evidence="4" type="ORF">DFH45_004893</name>
</gene>
<feature type="active site" description="Proton acceptor" evidence="3">
    <location>
        <position position="102"/>
    </location>
</feature>
<protein>
    <recommendedName>
        <fullName evidence="3">Ribose-5-phosphate isomerase A</fullName>
        <ecNumber evidence="3">5.3.1.6</ecNumber>
    </recommendedName>
    <alternativeName>
        <fullName evidence="3">Phosphoriboisomerase A</fullName>
        <shortName evidence="3">PRI</shortName>
    </alternativeName>
</protein>
<comment type="catalytic activity">
    <reaction evidence="1 3">
        <text>aldehydo-D-ribose 5-phosphate = D-ribulose 5-phosphate</text>
        <dbReference type="Rhea" id="RHEA:14657"/>
        <dbReference type="ChEBI" id="CHEBI:58121"/>
        <dbReference type="ChEBI" id="CHEBI:58273"/>
        <dbReference type="EC" id="5.3.1.6"/>
    </reaction>
</comment>
<reference evidence="4" key="1">
    <citation type="submission" date="2020-05" db="EMBL/GenBank/DDBJ databases">
        <title>Genomic insights into acetone-butanol-ethanol (ABE) fermentation by sequencing solventogenic clostridia strains.</title>
        <authorList>
            <person name="Brown S."/>
        </authorList>
    </citation>
    <scope>NUCLEOTIDE SEQUENCE</scope>
    <source>
        <strain evidence="4">DJ126</strain>
    </source>
</reference>
<organism evidence="4 5">
    <name type="scientific">Clostridium beijerinckii</name>
    <name type="common">Clostridium MP</name>
    <dbReference type="NCBI Taxonomy" id="1520"/>
    <lineage>
        <taxon>Bacteria</taxon>
        <taxon>Bacillati</taxon>
        <taxon>Bacillota</taxon>
        <taxon>Clostridia</taxon>
        <taxon>Eubacteriales</taxon>
        <taxon>Clostridiaceae</taxon>
        <taxon>Clostridium</taxon>
    </lineage>
</organism>
<dbReference type="InterPro" id="IPR004788">
    <property type="entry name" value="Ribose5P_isomerase_type_A"/>
</dbReference>
<evidence type="ECO:0000256" key="1">
    <source>
        <dbReference type="ARBA" id="ARBA00001713"/>
    </source>
</evidence>
<dbReference type="GO" id="GO:0009052">
    <property type="term" value="P:pentose-phosphate shunt, non-oxidative branch"/>
    <property type="evidence" value="ECO:0007669"/>
    <property type="project" value="UniProtKB-UniRule"/>
</dbReference>
<feature type="binding site" evidence="3">
    <location>
        <begin position="93"/>
        <end position="96"/>
    </location>
    <ligand>
        <name>substrate</name>
    </ligand>
</feature>
<dbReference type="CDD" id="cd01398">
    <property type="entry name" value="RPI_A"/>
    <property type="match status" value="1"/>
</dbReference>
<evidence type="ECO:0000313" key="4">
    <source>
        <dbReference type="EMBL" id="NRV11930.1"/>
    </source>
</evidence>
<dbReference type="InterPro" id="IPR020672">
    <property type="entry name" value="Ribose5P_isomerase_typA_subgr"/>
</dbReference>
<dbReference type="Gene3D" id="3.40.50.1360">
    <property type="match status" value="1"/>
</dbReference>
<dbReference type="GO" id="GO:0005829">
    <property type="term" value="C:cytosol"/>
    <property type="evidence" value="ECO:0007669"/>
    <property type="project" value="TreeGrafter"/>
</dbReference>